<evidence type="ECO:0000313" key="3">
    <source>
        <dbReference type="EMBL" id="CAA2101222.1"/>
    </source>
</evidence>
<feature type="signal peptide" evidence="2">
    <location>
        <begin position="1"/>
        <end position="25"/>
    </location>
</feature>
<evidence type="ECO:0008006" key="4">
    <source>
        <dbReference type="Google" id="ProtNLM"/>
    </source>
</evidence>
<proteinExistence type="predicted"/>
<evidence type="ECO:0000256" key="1">
    <source>
        <dbReference type="SAM" id="MobiDB-lite"/>
    </source>
</evidence>
<reference evidence="3" key="1">
    <citation type="submission" date="2019-12" db="EMBL/GenBank/DDBJ databases">
        <authorList>
            <person name="Cremers G."/>
        </authorList>
    </citation>
    <scope>NUCLEOTIDE SEQUENCE</scope>
    <source>
        <strain evidence="3">Mbul1</strain>
    </source>
</reference>
<dbReference type="EMBL" id="LR743504">
    <property type="protein sequence ID" value="CAA2101222.1"/>
    <property type="molecule type" value="Genomic_DNA"/>
</dbReference>
<sequence length="284" mass="30246">MRYGLFSTCSAALLGALMATGSAGAQGRPAWVDPPAKADTKPEPKGDAKPASPQAVQEAPQTSPARAAKPETTPSAASVPERSAEAPRRPRRGSRHAEAGIRHSPRRLSQVPPNALPLTVSPGAPSPNMAMVSEDRFPEWARKAQSLNEDYLDAISEPGDGMVAAAPRFYAESVRFHGRTLSLAALMAEKRRFVRRWPDRRYVVQDGSPRTACSVGTSSCIVRSTFDFRAANPRNGARSQGVAELTLEISFAGPRPVIVSESSRVLRRFAPGPLSAAASTRPGA</sequence>
<feature type="chain" id="PRO_5025437912" description="DUF4440 domain-containing protein" evidence="2">
    <location>
        <begin position="26"/>
        <end position="284"/>
    </location>
</feature>
<feature type="compositionally biased region" description="Basic and acidic residues" evidence="1">
    <location>
        <begin position="36"/>
        <end position="48"/>
    </location>
</feature>
<dbReference type="AlphaFoldDB" id="A0A679IZY6"/>
<feature type="region of interest" description="Disordered" evidence="1">
    <location>
        <begin position="22"/>
        <end position="115"/>
    </location>
</feature>
<accession>A0A679IZY6</accession>
<evidence type="ECO:0000256" key="2">
    <source>
        <dbReference type="SAM" id="SignalP"/>
    </source>
</evidence>
<protein>
    <recommendedName>
        <fullName evidence="4">DUF4440 domain-containing protein</fullName>
    </recommendedName>
</protein>
<organism evidence="3">
    <name type="scientific">Methylobacterium bullatum</name>
    <dbReference type="NCBI Taxonomy" id="570505"/>
    <lineage>
        <taxon>Bacteria</taxon>
        <taxon>Pseudomonadati</taxon>
        <taxon>Pseudomonadota</taxon>
        <taxon>Alphaproteobacteria</taxon>
        <taxon>Hyphomicrobiales</taxon>
        <taxon>Methylobacteriaceae</taxon>
        <taxon>Methylobacterium</taxon>
    </lineage>
</organism>
<name>A0A679IZY6_9HYPH</name>
<gene>
    <name evidence="3" type="ORF">MBUL_01067</name>
</gene>
<keyword evidence="2" id="KW-0732">Signal</keyword>